<dbReference type="SUPFAM" id="SSF46785">
    <property type="entry name" value="Winged helix' DNA-binding domain"/>
    <property type="match status" value="1"/>
</dbReference>
<dbReference type="Pfam" id="PF03466">
    <property type="entry name" value="LysR_substrate"/>
    <property type="match status" value="1"/>
</dbReference>
<reference evidence="6 8" key="1">
    <citation type="submission" date="2019-09" db="EMBL/GenBank/DDBJ databases">
        <authorList>
            <person name="Li Y."/>
        </authorList>
    </citation>
    <scope>NUCLEOTIDE SEQUENCE [LARGE SCALE GENOMIC DNA]</scope>
    <source>
        <strain evidence="6 8">L3-3HA</strain>
    </source>
</reference>
<dbReference type="EMBL" id="VYKJ01000001">
    <property type="protein sequence ID" value="KAA9003009.1"/>
    <property type="molecule type" value="Genomic_DNA"/>
</dbReference>
<dbReference type="FunFam" id="1.10.10.10:FF:000001">
    <property type="entry name" value="LysR family transcriptional regulator"/>
    <property type="match status" value="1"/>
</dbReference>
<dbReference type="PRINTS" id="PR00039">
    <property type="entry name" value="HTHLYSR"/>
</dbReference>
<sequence length="298" mass="33720">MELRYLRYFIAVASARHFTRAAENLGISQPPLSQQIQKLEREIGTPLFRRLTRGVEMTAAGEVLYQDASQILQLIDTAVDRARSIARGESGNLNVGFSCSASFHPAVLKLLHAYRQRYPHVTLRPQEENMPVLMSGLHNQSLDVAFVRLPCSASREFNSEILVEESMQLVIPAGHPLQRKQSIHLSELQQEPLIIFPREVSPGLYDMIMLSCYEAGYEPIMSQQAPQMTSAIGMVSAGFGITIIPRSLHFIQPGNLTYHDIENNQLTTQIALIWRKHEHSAVIMNMIHMMRNMLKSEE</sequence>
<evidence type="ECO:0000256" key="2">
    <source>
        <dbReference type="ARBA" id="ARBA00023015"/>
    </source>
</evidence>
<evidence type="ECO:0000313" key="8">
    <source>
        <dbReference type="Proteomes" id="UP000335415"/>
    </source>
</evidence>
<keyword evidence="3" id="KW-0238">DNA-binding</keyword>
<organism evidence="6 8">
    <name type="scientific">Affinibrenneria salicis</name>
    <dbReference type="NCBI Taxonomy" id="2590031"/>
    <lineage>
        <taxon>Bacteria</taxon>
        <taxon>Pseudomonadati</taxon>
        <taxon>Pseudomonadota</taxon>
        <taxon>Gammaproteobacteria</taxon>
        <taxon>Enterobacterales</taxon>
        <taxon>Pectobacteriaceae</taxon>
        <taxon>Affinibrenneria</taxon>
    </lineage>
</organism>
<evidence type="ECO:0000259" key="5">
    <source>
        <dbReference type="PROSITE" id="PS50931"/>
    </source>
</evidence>
<dbReference type="GO" id="GO:0003677">
    <property type="term" value="F:DNA binding"/>
    <property type="evidence" value="ECO:0007669"/>
    <property type="project" value="UniProtKB-KW"/>
</dbReference>
<dbReference type="InterPro" id="IPR037410">
    <property type="entry name" value="BudR_PBP2"/>
</dbReference>
<dbReference type="GO" id="GO:0003700">
    <property type="term" value="F:DNA-binding transcription factor activity"/>
    <property type="evidence" value="ECO:0007669"/>
    <property type="project" value="InterPro"/>
</dbReference>
<dbReference type="CDD" id="cd08451">
    <property type="entry name" value="PBP2_BudR"/>
    <property type="match status" value="1"/>
</dbReference>
<comment type="similarity">
    <text evidence="1">Belongs to the LysR transcriptional regulatory family.</text>
</comment>
<keyword evidence="8" id="KW-1185">Reference proteome</keyword>
<dbReference type="InterPro" id="IPR036388">
    <property type="entry name" value="WH-like_DNA-bd_sf"/>
</dbReference>
<dbReference type="SUPFAM" id="SSF53850">
    <property type="entry name" value="Periplasmic binding protein-like II"/>
    <property type="match status" value="1"/>
</dbReference>
<evidence type="ECO:0000313" key="7">
    <source>
        <dbReference type="EMBL" id="KAA9003009.1"/>
    </source>
</evidence>
<evidence type="ECO:0000313" key="6">
    <source>
        <dbReference type="EMBL" id="KAA9002704.1"/>
    </source>
</evidence>
<dbReference type="PANTHER" id="PTHR30346">
    <property type="entry name" value="TRANSCRIPTIONAL DUAL REGULATOR HCAR-RELATED"/>
    <property type="match status" value="1"/>
</dbReference>
<dbReference type="PROSITE" id="PS50931">
    <property type="entry name" value="HTH_LYSR"/>
    <property type="match status" value="1"/>
</dbReference>
<protein>
    <submittedName>
        <fullName evidence="6">LysR family transcriptional regulator</fullName>
    </submittedName>
</protein>
<comment type="caution">
    <text evidence="6">The sequence shown here is derived from an EMBL/GenBank/DDBJ whole genome shotgun (WGS) entry which is preliminary data.</text>
</comment>
<accession>A0A5J5G6N2</accession>
<evidence type="ECO:0000256" key="1">
    <source>
        <dbReference type="ARBA" id="ARBA00009437"/>
    </source>
</evidence>
<dbReference type="Proteomes" id="UP000335415">
    <property type="component" value="Unassembled WGS sequence"/>
</dbReference>
<evidence type="ECO:0000256" key="4">
    <source>
        <dbReference type="ARBA" id="ARBA00023163"/>
    </source>
</evidence>
<evidence type="ECO:0000256" key="3">
    <source>
        <dbReference type="ARBA" id="ARBA00023125"/>
    </source>
</evidence>
<dbReference type="InterPro" id="IPR036390">
    <property type="entry name" value="WH_DNA-bd_sf"/>
</dbReference>
<dbReference type="RefSeq" id="WP_150433674.1">
    <property type="nucleotide sequence ID" value="NZ_VYKJ01000001.1"/>
</dbReference>
<dbReference type="Gene3D" id="3.40.190.10">
    <property type="entry name" value="Periplasmic binding protein-like II"/>
    <property type="match status" value="2"/>
</dbReference>
<dbReference type="Gene3D" id="1.10.10.10">
    <property type="entry name" value="Winged helix-like DNA-binding domain superfamily/Winged helix DNA-binding domain"/>
    <property type="match status" value="1"/>
</dbReference>
<dbReference type="InterPro" id="IPR000847">
    <property type="entry name" value="LysR_HTH_N"/>
</dbReference>
<keyword evidence="2" id="KW-0805">Transcription regulation</keyword>
<feature type="domain" description="HTH lysR-type" evidence="5">
    <location>
        <begin position="1"/>
        <end position="58"/>
    </location>
</feature>
<dbReference type="GO" id="GO:0032993">
    <property type="term" value="C:protein-DNA complex"/>
    <property type="evidence" value="ECO:0007669"/>
    <property type="project" value="TreeGrafter"/>
</dbReference>
<dbReference type="OrthoDB" id="5289754at2"/>
<dbReference type="InterPro" id="IPR005119">
    <property type="entry name" value="LysR_subst-bd"/>
</dbReference>
<dbReference type="AlphaFoldDB" id="A0A5J5G6N2"/>
<dbReference type="Pfam" id="PF00126">
    <property type="entry name" value="HTH_1"/>
    <property type="match status" value="1"/>
</dbReference>
<gene>
    <name evidence="6" type="ORF">FJU30_01535</name>
    <name evidence="7" type="ORF">FJU30_03230</name>
</gene>
<name>A0A5J5G6N2_9GAMM</name>
<proteinExistence type="inferred from homology"/>
<dbReference type="EMBL" id="VYKJ01000001">
    <property type="protein sequence ID" value="KAA9002704.1"/>
    <property type="molecule type" value="Genomic_DNA"/>
</dbReference>
<dbReference type="PANTHER" id="PTHR30346:SF30">
    <property type="entry name" value="SMALL NEUTRAL PROTEASE REGULATORY PROTEIN"/>
    <property type="match status" value="1"/>
</dbReference>
<keyword evidence="4" id="KW-0804">Transcription</keyword>